<reference evidence="9" key="1">
    <citation type="submission" date="2020-07" db="EMBL/GenBank/DDBJ databases">
        <title>Genome sequences of bacteria associated with the marine, planktonic diatom Thalassiosira profunda strain ECT2AJA-044.</title>
        <authorList>
            <person name="Gargas C.B."/>
            <person name="Roberts W.R."/>
            <person name="Alverson A.J."/>
        </authorList>
    </citation>
    <scope>NUCLEOTIDE SEQUENCE</scope>
    <source>
        <strain evidence="9">ECT2AJA-044</strain>
    </source>
</reference>
<feature type="signal peptide" evidence="8">
    <location>
        <begin position="1"/>
        <end position="22"/>
    </location>
</feature>
<dbReference type="InterPro" id="IPR015984">
    <property type="entry name" value="Cyt_c_prime_subgr"/>
</dbReference>
<gene>
    <name evidence="9" type="ORF">HZ995_15075</name>
</gene>
<dbReference type="SUPFAM" id="SSF47175">
    <property type="entry name" value="Cytochromes"/>
    <property type="match status" value="1"/>
</dbReference>
<dbReference type="Proteomes" id="UP000665026">
    <property type="component" value="Chromosome"/>
</dbReference>
<dbReference type="InterPro" id="IPR002321">
    <property type="entry name" value="Cyt_c_II"/>
</dbReference>
<dbReference type="Pfam" id="PF01322">
    <property type="entry name" value="Cytochrom_C_2"/>
    <property type="match status" value="1"/>
</dbReference>
<dbReference type="GO" id="GO:0042597">
    <property type="term" value="C:periplasmic space"/>
    <property type="evidence" value="ECO:0007669"/>
    <property type="project" value="InterPro"/>
</dbReference>
<feature type="binding site" description="axial binding residue" evidence="6">
    <location>
        <position position="146"/>
    </location>
    <ligand>
        <name>heme c</name>
        <dbReference type="ChEBI" id="CHEBI:61717"/>
    </ligand>
    <ligandPart>
        <name>Fe</name>
        <dbReference type="ChEBI" id="CHEBI:18248"/>
    </ligandPart>
</feature>
<evidence type="ECO:0000256" key="1">
    <source>
        <dbReference type="ARBA" id="ARBA00022448"/>
    </source>
</evidence>
<evidence type="ECO:0000313" key="10">
    <source>
        <dbReference type="Proteomes" id="UP000665026"/>
    </source>
</evidence>
<evidence type="ECO:0000256" key="3">
    <source>
        <dbReference type="ARBA" id="ARBA00022723"/>
    </source>
</evidence>
<dbReference type="PIRSF" id="PIRSF000027">
    <property type="entry name" value="Cytc_c_prime"/>
    <property type="match status" value="1"/>
</dbReference>
<feature type="chain" id="PRO_5037906652" evidence="8">
    <location>
        <begin position="23"/>
        <end position="152"/>
    </location>
</feature>
<dbReference type="PRINTS" id="PR00608">
    <property type="entry name" value="CYTCHROMECII"/>
</dbReference>
<dbReference type="InterPro" id="IPR010980">
    <property type="entry name" value="Cyt_c/b562"/>
</dbReference>
<keyword evidence="2 7" id="KW-0349">Heme</keyword>
<evidence type="ECO:0000256" key="6">
    <source>
        <dbReference type="PIRSR" id="PIRSR000027-1"/>
    </source>
</evidence>
<dbReference type="InterPro" id="IPR012127">
    <property type="entry name" value="Cyt_c_prime"/>
</dbReference>
<dbReference type="EMBL" id="CP060010">
    <property type="protein sequence ID" value="QTN35768.1"/>
    <property type="molecule type" value="Genomic_DNA"/>
</dbReference>
<name>A0A975EP78_9RHOB</name>
<evidence type="ECO:0000256" key="8">
    <source>
        <dbReference type="SAM" id="SignalP"/>
    </source>
</evidence>
<dbReference type="GO" id="GO:0005506">
    <property type="term" value="F:iron ion binding"/>
    <property type="evidence" value="ECO:0007669"/>
    <property type="project" value="InterPro"/>
</dbReference>
<keyword evidence="4" id="KW-0249">Electron transport</keyword>
<dbReference type="RefSeq" id="WP_209356471.1">
    <property type="nucleotide sequence ID" value="NZ_CP060010.1"/>
</dbReference>
<accession>A0A975EP78</accession>
<proteinExistence type="predicted"/>
<dbReference type="PROSITE" id="PS51009">
    <property type="entry name" value="CYTCII"/>
    <property type="match status" value="1"/>
</dbReference>
<evidence type="ECO:0000256" key="4">
    <source>
        <dbReference type="ARBA" id="ARBA00022982"/>
    </source>
</evidence>
<comment type="PTM">
    <text evidence="7">Binds 1 heme group per subunit.</text>
</comment>
<evidence type="ECO:0000256" key="2">
    <source>
        <dbReference type="ARBA" id="ARBA00022617"/>
    </source>
</evidence>
<keyword evidence="8" id="KW-0732">Signal</keyword>
<dbReference type="AlphaFoldDB" id="A0A975EP78"/>
<dbReference type="GO" id="GO:0020037">
    <property type="term" value="F:heme binding"/>
    <property type="evidence" value="ECO:0007669"/>
    <property type="project" value="InterPro"/>
</dbReference>
<evidence type="ECO:0000256" key="5">
    <source>
        <dbReference type="ARBA" id="ARBA00023004"/>
    </source>
</evidence>
<dbReference type="Gene3D" id="1.20.120.10">
    <property type="entry name" value="Cytochrome c/b562"/>
    <property type="match status" value="1"/>
</dbReference>
<sequence length="152" mass="15339">MAKKLLTTLTLMASMTAGAAFAGGHIEGAIKARQGQMQLYAHYLGILGGMARGNADYDAAAAQAAADNLLAVASLNAGSLWPQGSDMDSAEGTRAKAAIWENFPDVGAKSMALTSAAANMATAAGTDLDSLRAAMGDLGGTCGACHKAYRGR</sequence>
<feature type="binding site" description="covalent" evidence="7">
    <location>
        <position position="142"/>
    </location>
    <ligand>
        <name>heme c</name>
        <dbReference type="ChEBI" id="CHEBI:61717"/>
    </ligand>
</feature>
<dbReference type="KEGG" id="cact:HZ995_15075"/>
<dbReference type="GO" id="GO:0009055">
    <property type="term" value="F:electron transfer activity"/>
    <property type="evidence" value="ECO:0007669"/>
    <property type="project" value="InterPro"/>
</dbReference>
<keyword evidence="5 6" id="KW-0408">Iron</keyword>
<feature type="binding site" description="covalent" evidence="7">
    <location>
        <position position="145"/>
    </location>
    <ligand>
        <name>heme c</name>
        <dbReference type="ChEBI" id="CHEBI:61717"/>
    </ligand>
</feature>
<keyword evidence="1" id="KW-0813">Transport</keyword>
<dbReference type="GO" id="GO:0022900">
    <property type="term" value="P:electron transport chain"/>
    <property type="evidence" value="ECO:0007669"/>
    <property type="project" value="InterPro"/>
</dbReference>
<protein>
    <submittedName>
        <fullName evidence="9">Cytochrome c</fullName>
    </submittedName>
</protein>
<evidence type="ECO:0000313" key="9">
    <source>
        <dbReference type="EMBL" id="QTN35768.1"/>
    </source>
</evidence>
<organism evidence="9 10">
    <name type="scientific">Cognatishimia activa</name>
    <dbReference type="NCBI Taxonomy" id="1715691"/>
    <lineage>
        <taxon>Bacteria</taxon>
        <taxon>Pseudomonadati</taxon>
        <taxon>Pseudomonadota</taxon>
        <taxon>Alphaproteobacteria</taxon>
        <taxon>Rhodobacterales</taxon>
        <taxon>Paracoccaceae</taxon>
        <taxon>Cognatishimia</taxon>
    </lineage>
</organism>
<evidence type="ECO:0000256" key="7">
    <source>
        <dbReference type="PIRSR" id="PIRSR000027-2"/>
    </source>
</evidence>
<keyword evidence="3 6" id="KW-0479">Metal-binding</keyword>